<evidence type="ECO:0000256" key="1">
    <source>
        <dbReference type="ARBA" id="ARBA00022491"/>
    </source>
</evidence>
<dbReference type="InterPro" id="IPR013572">
    <property type="entry name" value="Tscrpt_reg_MAATS_C"/>
</dbReference>
<evidence type="ECO:0000313" key="7">
    <source>
        <dbReference type="EMBL" id="VEJ50811.1"/>
    </source>
</evidence>
<dbReference type="STRING" id="28091.SAMEA3174300_01510"/>
<dbReference type="Gene3D" id="1.10.357.10">
    <property type="entry name" value="Tetracycline Repressor, domain 2"/>
    <property type="match status" value="1"/>
</dbReference>
<gene>
    <name evidence="7" type="primary">ttgR</name>
    <name evidence="7" type="ORF">NCTC12742_00886</name>
</gene>
<dbReference type="Proteomes" id="UP000272771">
    <property type="component" value="Chromosome"/>
</dbReference>
<dbReference type="InterPro" id="IPR023772">
    <property type="entry name" value="DNA-bd_HTH_TetR-type_CS"/>
</dbReference>
<dbReference type="GO" id="GO:0003677">
    <property type="term" value="F:DNA binding"/>
    <property type="evidence" value="ECO:0007669"/>
    <property type="project" value="UniProtKB-UniRule"/>
</dbReference>
<evidence type="ECO:0000256" key="4">
    <source>
        <dbReference type="ARBA" id="ARBA00023163"/>
    </source>
</evidence>
<evidence type="ECO:0000259" key="6">
    <source>
        <dbReference type="PROSITE" id="PS50977"/>
    </source>
</evidence>
<keyword evidence="1" id="KW-0678">Repressor</keyword>
<name>A0A3S5A9T9_9NEIS</name>
<dbReference type="EMBL" id="LR134533">
    <property type="protein sequence ID" value="VEJ50811.1"/>
    <property type="molecule type" value="Genomic_DNA"/>
</dbReference>
<dbReference type="PANTHER" id="PTHR47506">
    <property type="entry name" value="TRANSCRIPTIONAL REGULATORY PROTEIN"/>
    <property type="match status" value="1"/>
</dbReference>
<dbReference type="PROSITE" id="PS50977">
    <property type="entry name" value="HTH_TETR_2"/>
    <property type="match status" value="1"/>
</dbReference>
<organism evidence="7 8">
    <name type="scientific">Neisseria weaveri</name>
    <dbReference type="NCBI Taxonomy" id="28091"/>
    <lineage>
        <taxon>Bacteria</taxon>
        <taxon>Pseudomonadati</taxon>
        <taxon>Pseudomonadota</taxon>
        <taxon>Betaproteobacteria</taxon>
        <taxon>Neisseriales</taxon>
        <taxon>Neisseriaceae</taxon>
        <taxon>Neisseria</taxon>
    </lineage>
</organism>
<dbReference type="SUPFAM" id="SSF48498">
    <property type="entry name" value="Tetracyclin repressor-like, C-terminal domain"/>
    <property type="match status" value="1"/>
</dbReference>
<feature type="DNA-binding region" description="H-T-H motif" evidence="5">
    <location>
        <begin position="17"/>
        <end position="36"/>
    </location>
</feature>
<evidence type="ECO:0000256" key="2">
    <source>
        <dbReference type="ARBA" id="ARBA00023015"/>
    </source>
</evidence>
<dbReference type="InterPro" id="IPR009057">
    <property type="entry name" value="Homeodomain-like_sf"/>
</dbReference>
<keyword evidence="3 5" id="KW-0238">DNA-binding</keyword>
<protein>
    <submittedName>
        <fullName evidence="7">MtrCDE transcriptional repressor</fullName>
    </submittedName>
</protein>
<proteinExistence type="predicted"/>
<feature type="domain" description="HTH tetR-type" evidence="6">
    <location>
        <begin position="1"/>
        <end position="54"/>
    </location>
</feature>
<evidence type="ECO:0000256" key="3">
    <source>
        <dbReference type="ARBA" id="ARBA00023125"/>
    </source>
</evidence>
<keyword evidence="8" id="KW-1185">Reference proteome</keyword>
<dbReference type="InterPro" id="IPR036271">
    <property type="entry name" value="Tet_transcr_reg_TetR-rel_C_sf"/>
</dbReference>
<evidence type="ECO:0000313" key="8">
    <source>
        <dbReference type="Proteomes" id="UP000272771"/>
    </source>
</evidence>
<keyword evidence="4" id="KW-0804">Transcription</keyword>
<dbReference type="Pfam" id="PF00440">
    <property type="entry name" value="TetR_N"/>
    <property type="match status" value="1"/>
</dbReference>
<dbReference type="SUPFAM" id="SSF46689">
    <property type="entry name" value="Homeodomain-like"/>
    <property type="match status" value="1"/>
</dbReference>
<dbReference type="InterPro" id="IPR001647">
    <property type="entry name" value="HTH_TetR"/>
</dbReference>
<sequence length="198" mass="22729">MLAALDTFYTKGVARASLNEIAQAAGVTRGALYWHFKNKEDLFDALFQHIFNDFSGRMRADIENASPNMWENLRQTLLNLYERLETNETHRRFISILHLKCEHIEQNKAIVELMSKYNMMWHEQMTKAIVLCISQEKLPQNLDVNLASIYLKSVCTGLTQIWLINPARFDLQSAAPAIIDTALTALQHCPSLQKDYAV</sequence>
<dbReference type="Pfam" id="PF08361">
    <property type="entry name" value="TetR_C_2"/>
    <property type="match status" value="1"/>
</dbReference>
<dbReference type="PANTHER" id="PTHR47506:SF6">
    <property type="entry name" value="HTH-TYPE TRANSCRIPTIONAL REPRESSOR NEMR"/>
    <property type="match status" value="1"/>
</dbReference>
<dbReference type="PROSITE" id="PS01081">
    <property type="entry name" value="HTH_TETR_1"/>
    <property type="match status" value="1"/>
</dbReference>
<evidence type="ECO:0000256" key="5">
    <source>
        <dbReference type="PROSITE-ProRule" id="PRU00335"/>
    </source>
</evidence>
<dbReference type="AlphaFoldDB" id="A0A3S5A9T9"/>
<reference evidence="7 8" key="1">
    <citation type="submission" date="2018-12" db="EMBL/GenBank/DDBJ databases">
        <authorList>
            <consortium name="Pathogen Informatics"/>
        </authorList>
    </citation>
    <scope>NUCLEOTIDE SEQUENCE [LARGE SCALE GENOMIC DNA]</scope>
    <source>
        <strain evidence="7 8">NCTC12742</strain>
    </source>
</reference>
<accession>A0A3S5A9T9</accession>
<keyword evidence="2" id="KW-0805">Transcription regulation</keyword>